<dbReference type="PATRIC" id="fig|991778.3.peg.843"/>
<keyword evidence="1" id="KW-0175">Coiled coil</keyword>
<proteinExistence type="predicted"/>
<evidence type="ECO:0000256" key="1">
    <source>
        <dbReference type="SAM" id="Coils"/>
    </source>
</evidence>
<reference evidence="2 3" key="1">
    <citation type="journal article" date="2013" name="Mar. Genomics">
        <title>Expression of sulfatases in Rhodopirellula baltica and the diversity of sulfatases in the genus Rhodopirellula.</title>
        <authorList>
            <person name="Wegner C.E."/>
            <person name="Richter-Heitmann T."/>
            <person name="Klindworth A."/>
            <person name="Klockow C."/>
            <person name="Richter M."/>
            <person name="Achstetter T."/>
            <person name="Glockner F.O."/>
            <person name="Harder J."/>
        </authorList>
    </citation>
    <scope>NUCLEOTIDE SEQUENCE [LARGE SCALE GENOMIC DNA]</scope>
    <source>
        <strain evidence="2 3">WH47</strain>
    </source>
</reference>
<accession>F2AMA7</accession>
<sequence length="117" mass="13330">MGDRCLAELLIDDNGHPIRRIICQNLQPHDNTMQDSLNQTLRQLHEQLGELESLDDAEREQLKDAIREIEESLDRFDIRSSELAKRLHATTQEVARNHPHVTQAAGQVADMLSQLGI</sequence>
<dbReference type="EMBL" id="AFAR01000050">
    <property type="protein sequence ID" value="EGF29185.1"/>
    <property type="molecule type" value="Genomic_DNA"/>
</dbReference>
<feature type="coiled-coil region" evidence="1">
    <location>
        <begin position="34"/>
        <end position="79"/>
    </location>
</feature>
<evidence type="ECO:0000313" key="3">
    <source>
        <dbReference type="Proteomes" id="UP000006222"/>
    </source>
</evidence>
<name>F2AMA7_RHOBT</name>
<gene>
    <name evidence="2" type="ORF">RBWH47_04144</name>
</gene>
<dbReference type="InterPro" id="IPR025516">
    <property type="entry name" value="DUF4404"/>
</dbReference>
<organism evidence="2 3">
    <name type="scientific">Rhodopirellula baltica WH47</name>
    <dbReference type="NCBI Taxonomy" id="991778"/>
    <lineage>
        <taxon>Bacteria</taxon>
        <taxon>Pseudomonadati</taxon>
        <taxon>Planctomycetota</taxon>
        <taxon>Planctomycetia</taxon>
        <taxon>Pirellulales</taxon>
        <taxon>Pirellulaceae</taxon>
        <taxon>Rhodopirellula</taxon>
    </lineage>
</organism>
<comment type="caution">
    <text evidence="2">The sequence shown here is derived from an EMBL/GenBank/DDBJ whole genome shotgun (WGS) entry which is preliminary data.</text>
</comment>
<evidence type="ECO:0000313" key="2">
    <source>
        <dbReference type="EMBL" id="EGF29185.1"/>
    </source>
</evidence>
<protein>
    <submittedName>
        <fullName evidence="2">Uncharacterized protein</fullName>
    </submittedName>
</protein>
<dbReference type="Proteomes" id="UP000006222">
    <property type="component" value="Unassembled WGS sequence"/>
</dbReference>
<dbReference type="Pfam" id="PF14357">
    <property type="entry name" value="DUF4404"/>
    <property type="match status" value="1"/>
</dbReference>
<dbReference type="AlphaFoldDB" id="F2AMA7"/>